<evidence type="ECO:0000313" key="21">
    <source>
        <dbReference type="Proteomes" id="UP000838756"/>
    </source>
</evidence>
<dbReference type="GO" id="GO:0033627">
    <property type="term" value="P:cell adhesion mediated by integrin"/>
    <property type="evidence" value="ECO:0007669"/>
    <property type="project" value="TreeGrafter"/>
</dbReference>
<dbReference type="AlphaFoldDB" id="A0A8S4RBN8"/>
<dbReference type="SMART" id="SM00181">
    <property type="entry name" value="EGF"/>
    <property type="match status" value="2"/>
</dbReference>
<reference evidence="20" key="1">
    <citation type="submission" date="2022-03" db="EMBL/GenBank/DDBJ databases">
        <authorList>
            <person name="Lindestad O."/>
        </authorList>
    </citation>
    <scope>NUCLEOTIDE SEQUENCE</scope>
</reference>
<evidence type="ECO:0000256" key="15">
    <source>
        <dbReference type="SAM" id="MobiDB-lite"/>
    </source>
</evidence>
<dbReference type="GO" id="GO:0009986">
    <property type="term" value="C:cell surface"/>
    <property type="evidence" value="ECO:0007669"/>
    <property type="project" value="TreeGrafter"/>
</dbReference>
<feature type="disulfide bond" evidence="13">
    <location>
        <begin position="563"/>
        <end position="568"/>
    </location>
</feature>
<dbReference type="InterPro" id="IPR015812">
    <property type="entry name" value="Integrin_bsu"/>
</dbReference>
<gene>
    <name evidence="20" type="primary">jg13181</name>
    <name evidence="20" type="ORF">PAEG_LOCUS11499</name>
</gene>
<feature type="disulfide bond" evidence="13">
    <location>
        <begin position="30"/>
        <end position="60"/>
    </location>
</feature>
<dbReference type="Gene3D" id="2.60.40.1510">
    <property type="entry name" value="ntegrin, alpha v. Chain A, domain 3"/>
    <property type="match status" value="1"/>
</dbReference>
<evidence type="ECO:0000256" key="7">
    <source>
        <dbReference type="ARBA" id="ARBA00022889"/>
    </source>
</evidence>
<dbReference type="Pfam" id="PF08725">
    <property type="entry name" value="Integrin_b_cyt"/>
    <property type="match status" value="1"/>
</dbReference>
<evidence type="ECO:0000256" key="3">
    <source>
        <dbReference type="ARBA" id="ARBA00022536"/>
    </source>
</evidence>
<feature type="disulfide bond" evidence="13">
    <location>
        <begin position="41"/>
        <end position="51"/>
    </location>
</feature>
<dbReference type="InterPro" id="IPR036465">
    <property type="entry name" value="vWFA_dom_sf"/>
</dbReference>
<evidence type="ECO:0000256" key="9">
    <source>
        <dbReference type="ARBA" id="ARBA00023037"/>
    </source>
</evidence>
<protein>
    <recommendedName>
        <fullName evidence="14">Integrin beta</fullName>
    </recommendedName>
</protein>
<evidence type="ECO:0000259" key="17">
    <source>
        <dbReference type="SMART" id="SM00181"/>
    </source>
</evidence>
<proteinExistence type="inferred from homology"/>
<feature type="disulfide bond" evidence="13">
    <location>
        <begin position="541"/>
        <end position="548"/>
    </location>
</feature>
<evidence type="ECO:0000256" key="8">
    <source>
        <dbReference type="ARBA" id="ARBA00022989"/>
    </source>
</evidence>
<sequence>MGGTHSLKNGWTYWNGSPALCIKFKSCSECITSTDEICVWCSAKDHIGHRCHSESVVDWCKEPVYDPKGYVISVLSEPFNDGKEDARVVQLMPQEMKIKARINVPFKFDMYYKPAKDYPLDVYFLFDSSVTMKAYIDILQKQGTEIYEGLTNITNNVQLGVGSFIEKPSLPFVSIPTQTSHAFKNYLKLTNKTELFKKALLEVEIGSNNDIPEATLDALMQAMVCENHIGWRNGSHRIILVGTDANYHSAYDGKFVGAIIPHDMKCHLDNNIYDKDSLKFDYPSVSQINKIASDGKIMIIFTVPLPWKGDYVALTEKINNAKYVHLSEENEVVNMVINENQKLVSSVQIYATTEPSISLTFEPDCTLKDKCLYNHKPLQVIGTLILKSLPESGKSEYKVKIGPVSIAEKLTLHVEAITQCDCEKPDQGEKDSDLCSNAGTYQCGICLCNKNRYGDICNFTGTCVNDPEKCKANSNDPKPCSNRGICRCDKCECPVGFSGNFCEFDDNSCKRPGGMLCSGNGRCEFGMCQCNEGWSPDDCRCPISNISCIAPHSKELCSGQGDCVCGRCVCNSTNTGVYCVGLYCDECVESIPERCLELEDYAYCNLKNNKTVCDEKYNFTDTDAILVNKTAIYSDIYYMAKMWCRKILEDGQILVFRYHYPQSGTNSTLRLIIQDELDVTPADDVWVVVGSVIGAVLLIGILTLVAWKILVDLHDKREYEKFKKSTTHTDGQYDESSNPLYQSPAMSFSNPAYNCG</sequence>
<keyword evidence="5" id="KW-0732">Signal</keyword>
<evidence type="ECO:0000256" key="13">
    <source>
        <dbReference type="PIRSR" id="PIRSR002512-1"/>
    </source>
</evidence>
<dbReference type="InterPro" id="IPR000742">
    <property type="entry name" value="EGF"/>
</dbReference>
<evidence type="ECO:0000256" key="4">
    <source>
        <dbReference type="ARBA" id="ARBA00022692"/>
    </source>
</evidence>
<dbReference type="GO" id="GO:0005178">
    <property type="term" value="F:integrin binding"/>
    <property type="evidence" value="ECO:0007669"/>
    <property type="project" value="TreeGrafter"/>
</dbReference>
<evidence type="ECO:0000256" key="11">
    <source>
        <dbReference type="ARBA" id="ARBA00023157"/>
    </source>
</evidence>
<feature type="domain" description="EGF-like" evidence="17">
    <location>
        <begin position="469"/>
        <end position="503"/>
    </location>
</feature>
<keyword evidence="7 14" id="KW-0130">Cell adhesion</keyword>
<evidence type="ECO:0000256" key="1">
    <source>
        <dbReference type="ARBA" id="ARBA00004479"/>
    </source>
</evidence>
<evidence type="ECO:0000256" key="2">
    <source>
        <dbReference type="ARBA" id="ARBA00007449"/>
    </source>
</evidence>
<feature type="domain" description="Integrin beta subunit cytoplasmic" evidence="19">
    <location>
        <begin position="708"/>
        <end position="756"/>
    </location>
</feature>
<feature type="disulfide bond" evidence="13">
    <location>
        <begin position="365"/>
        <end position="371"/>
    </location>
</feature>
<feature type="disulfide bond" evidence="13">
    <location>
        <begin position="225"/>
        <end position="266"/>
    </location>
</feature>
<dbReference type="SMART" id="SM01241">
    <property type="entry name" value="Integrin_b_cyt"/>
    <property type="match status" value="1"/>
</dbReference>
<feature type="disulfide bond" evidence="13">
    <location>
        <begin position="443"/>
        <end position="480"/>
    </location>
</feature>
<evidence type="ECO:0000259" key="19">
    <source>
        <dbReference type="SMART" id="SM01241"/>
    </source>
</evidence>
<evidence type="ECO:0000256" key="6">
    <source>
        <dbReference type="ARBA" id="ARBA00022737"/>
    </source>
</evidence>
<feature type="disulfide bond" evidence="13">
    <location>
        <begin position="488"/>
        <end position="517"/>
    </location>
</feature>
<dbReference type="FunFam" id="2.10.25.10:FF:000036">
    <property type="entry name" value="Integrin beta"/>
    <property type="match status" value="1"/>
</dbReference>
<name>A0A8S4RBN8_9NEOP</name>
<evidence type="ECO:0000259" key="18">
    <source>
        <dbReference type="SMART" id="SM00187"/>
    </source>
</evidence>
<dbReference type="EMBL" id="CAKXAJ010024979">
    <property type="protein sequence ID" value="CAH2233547.1"/>
    <property type="molecule type" value="Genomic_DNA"/>
</dbReference>
<evidence type="ECO:0000256" key="14">
    <source>
        <dbReference type="RuleBase" id="RU000633"/>
    </source>
</evidence>
<feature type="disulfide bond" evidence="13">
    <location>
        <begin position="27"/>
        <end position="38"/>
    </location>
</feature>
<dbReference type="SUPFAM" id="SSF57196">
    <property type="entry name" value="EGF/Laminin"/>
    <property type="match status" value="1"/>
</dbReference>
<accession>A0A8S4RBN8</accession>
<feature type="disulfide bond" evidence="13">
    <location>
        <begin position="595"/>
        <end position="604"/>
    </location>
</feature>
<feature type="disulfide bond" evidence="13">
    <location>
        <begin position="530"/>
        <end position="539"/>
    </location>
</feature>
<dbReference type="GO" id="GO:0007160">
    <property type="term" value="P:cell-matrix adhesion"/>
    <property type="evidence" value="ECO:0007669"/>
    <property type="project" value="TreeGrafter"/>
</dbReference>
<feature type="disulfide bond" evidence="13">
    <location>
        <begin position="523"/>
        <end position="528"/>
    </location>
</feature>
<feature type="region of interest" description="Disordered" evidence="15">
    <location>
        <begin position="724"/>
        <end position="756"/>
    </location>
</feature>
<organism evidence="20 21">
    <name type="scientific">Pararge aegeria aegeria</name>
    <dbReference type="NCBI Taxonomy" id="348720"/>
    <lineage>
        <taxon>Eukaryota</taxon>
        <taxon>Metazoa</taxon>
        <taxon>Ecdysozoa</taxon>
        <taxon>Arthropoda</taxon>
        <taxon>Hexapoda</taxon>
        <taxon>Insecta</taxon>
        <taxon>Pterygota</taxon>
        <taxon>Neoptera</taxon>
        <taxon>Endopterygota</taxon>
        <taxon>Lepidoptera</taxon>
        <taxon>Glossata</taxon>
        <taxon>Ditrysia</taxon>
        <taxon>Papilionoidea</taxon>
        <taxon>Nymphalidae</taxon>
        <taxon>Satyrinae</taxon>
        <taxon>Satyrini</taxon>
        <taxon>Parargina</taxon>
        <taxon>Pararge</taxon>
    </lineage>
</organism>
<feature type="domain" description="EGF-like" evidence="17">
    <location>
        <begin position="508"/>
        <end position="540"/>
    </location>
</feature>
<feature type="disulfide bond" evidence="13">
    <location>
        <begin position="493"/>
        <end position="502"/>
    </location>
</feature>
<dbReference type="InterPro" id="IPR002369">
    <property type="entry name" value="Integrin_bsu_VWA"/>
</dbReference>
<dbReference type="InterPro" id="IPR014836">
    <property type="entry name" value="Integrin_bsu_cyt_dom"/>
</dbReference>
<dbReference type="PIRSF" id="PIRSF002512">
    <property type="entry name" value="Integrin_B"/>
    <property type="match status" value="1"/>
</dbReference>
<dbReference type="Gene3D" id="1.20.5.100">
    <property type="entry name" value="Cytochrome c1, transmembrane anchor, C-terminal"/>
    <property type="match status" value="1"/>
</dbReference>
<dbReference type="Pfam" id="PF18372">
    <property type="entry name" value="I-EGF_1"/>
    <property type="match status" value="1"/>
</dbReference>
<keyword evidence="3" id="KW-0245">EGF-like domain</keyword>
<dbReference type="GO" id="GO:0007229">
    <property type="term" value="P:integrin-mediated signaling pathway"/>
    <property type="evidence" value="ECO:0007669"/>
    <property type="project" value="UniProtKB-KW"/>
</dbReference>
<keyword evidence="6" id="KW-0677">Repeat</keyword>
<dbReference type="InterPro" id="IPR040622">
    <property type="entry name" value="EGF_integrin_1"/>
</dbReference>
<evidence type="ECO:0000256" key="16">
    <source>
        <dbReference type="SAM" id="Phobius"/>
    </source>
</evidence>
<dbReference type="SUPFAM" id="SSF53300">
    <property type="entry name" value="vWA-like"/>
    <property type="match status" value="1"/>
</dbReference>
<keyword evidence="4 14" id="KW-0812">Transmembrane</keyword>
<dbReference type="Gene3D" id="3.40.50.410">
    <property type="entry name" value="von Willebrand factor, type A domain"/>
    <property type="match status" value="1"/>
</dbReference>
<feature type="compositionally biased region" description="Polar residues" evidence="15">
    <location>
        <begin position="728"/>
        <end position="756"/>
    </location>
</feature>
<dbReference type="PRINTS" id="PR01186">
    <property type="entry name" value="INTEGRINB"/>
</dbReference>
<dbReference type="GO" id="GO:0016477">
    <property type="term" value="P:cell migration"/>
    <property type="evidence" value="ECO:0007669"/>
    <property type="project" value="TreeGrafter"/>
</dbReference>
<dbReference type="Proteomes" id="UP000838756">
    <property type="component" value="Unassembled WGS sequence"/>
</dbReference>
<keyword evidence="8 16" id="KW-1133">Transmembrane helix</keyword>
<comment type="caution">
    <text evidence="20">The sequence shown here is derived from an EMBL/GenBank/DDBJ whole genome shotgun (WGS) entry which is preliminary data.</text>
</comment>
<dbReference type="Gene3D" id="2.10.25.10">
    <property type="entry name" value="Laminin"/>
    <property type="match status" value="3"/>
</dbReference>
<dbReference type="SMART" id="SM00187">
    <property type="entry name" value="INB"/>
    <property type="match status" value="1"/>
</dbReference>
<keyword evidence="21" id="KW-1185">Reference proteome</keyword>
<dbReference type="PROSITE" id="PS00243">
    <property type="entry name" value="I_EGF_1"/>
    <property type="match status" value="1"/>
</dbReference>
<keyword evidence="11 13" id="KW-1015">Disulfide bond</keyword>
<evidence type="ECO:0000313" key="20">
    <source>
        <dbReference type="EMBL" id="CAH2233547.1"/>
    </source>
</evidence>
<feature type="disulfide bond" evidence="13">
    <location>
        <begin position="448"/>
        <end position="457"/>
    </location>
</feature>
<evidence type="ECO:0000256" key="12">
    <source>
        <dbReference type="ARBA" id="ARBA00023180"/>
    </source>
</evidence>
<evidence type="ECO:0000256" key="10">
    <source>
        <dbReference type="ARBA" id="ARBA00023136"/>
    </source>
</evidence>
<dbReference type="PANTHER" id="PTHR10082:SF60">
    <property type="entry name" value="INTEGRIN BETA-PS"/>
    <property type="match status" value="1"/>
</dbReference>
<dbReference type="PANTHER" id="PTHR10082">
    <property type="entry name" value="INTEGRIN BETA SUBUNIT"/>
    <property type="match status" value="1"/>
</dbReference>
<dbReference type="InterPro" id="IPR057073">
    <property type="entry name" value="EGF_integrin_2"/>
</dbReference>
<feature type="disulfide bond" evidence="13">
    <location>
        <begin position="486"/>
        <end position="491"/>
    </location>
</feature>
<comment type="subcellular location">
    <subcellularLocation>
        <location evidence="14">Cell membrane</location>
        <topology evidence="14">Single-pass type I membrane protein</topology>
    </subcellularLocation>
    <subcellularLocation>
        <location evidence="1">Membrane</location>
        <topology evidence="1">Single-pass type I membrane protein</topology>
    </subcellularLocation>
</comment>
<dbReference type="Pfam" id="PF00362">
    <property type="entry name" value="Integrin_beta"/>
    <property type="match status" value="1"/>
</dbReference>
<dbReference type="Pfam" id="PF23105">
    <property type="entry name" value="EGF_integrin"/>
    <property type="match status" value="1"/>
</dbReference>
<feature type="disulfide bond" evidence="13">
    <location>
        <begin position="570"/>
        <end position="584"/>
    </location>
</feature>
<dbReference type="InterPro" id="IPR057243">
    <property type="entry name" value="Integrin_I-EGF_CS"/>
</dbReference>
<feature type="domain" description="Integrin beta subunit VWA" evidence="18">
    <location>
        <begin position="26"/>
        <end position="422"/>
    </location>
</feature>
<keyword evidence="12" id="KW-0325">Glycoprotein</keyword>
<dbReference type="GO" id="GO:0008305">
    <property type="term" value="C:integrin complex"/>
    <property type="evidence" value="ECO:0007669"/>
    <property type="project" value="TreeGrafter"/>
</dbReference>
<keyword evidence="10 16" id="KW-0472">Membrane</keyword>
<feature type="transmembrane region" description="Helical" evidence="16">
    <location>
        <begin position="685"/>
        <end position="707"/>
    </location>
</feature>
<comment type="similarity">
    <text evidence="2 14">Belongs to the integrin beta chain family.</text>
</comment>
<evidence type="ECO:0000256" key="5">
    <source>
        <dbReference type="ARBA" id="ARBA00022729"/>
    </source>
</evidence>
<keyword evidence="9 14" id="KW-0401">Integrin</keyword>
<dbReference type="GO" id="GO:0098609">
    <property type="term" value="P:cell-cell adhesion"/>
    <property type="evidence" value="ECO:0007669"/>
    <property type="project" value="TreeGrafter"/>
</dbReference>
<dbReference type="OrthoDB" id="410592at2759"/>
<dbReference type="GO" id="GO:0005925">
    <property type="term" value="C:focal adhesion"/>
    <property type="evidence" value="ECO:0007669"/>
    <property type="project" value="TreeGrafter"/>
</dbReference>